<dbReference type="Proteomes" id="UP000199101">
    <property type="component" value="Unassembled WGS sequence"/>
</dbReference>
<dbReference type="GO" id="GO:0003723">
    <property type="term" value="F:RNA binding"/>
    <property type="evidence" value="ECO:0007669"/>
    <property type="project" value="InterPro"/>
</dbReference>
<dbReference type="EMBL" id="FMAG01000003">
    <property type="protein sequence ID" value="SCB25627.1"/>
    <property type="molecule type" value="Genomic_DNA"/>
</dbReference>
<dbReference type="OrthoDB" id="276580at2"/>
<dbReference type="GO" id="GO:0004826">
    <property type="term" value="F:phenylalanine-tRNA ligase activity"/>
    <property type="evidence" value="ECO:0007669"/>
    <property type="project" value="InterPro"/>
</dbReference>
<reference evidence="3" key="1">
    <citation type="submission" date="2016-08" db="EMBL/GenBank/DDBJ databases">
        <authorList>
            <person name="Varghese N."/>
            <person name="Submissions Spin"/>
        </authorList>
    </citation>
    <scope>NUCLEOTIDE SEQUENCE [LARGE SCALE GENOMIC DNA]</scope>
    <source>
        <strain evidence="3">HAMBI 2975</strain>
    </source>
</reference>
<dbReference type="PANTHER" id="PTHR39209:SF2">
    <property type="entry name" value="CYTOPLASMIC PROTEIN"/>
    <property type="match status" value="1"/>
</dbReference>
<proteinExistence type="predicted"/>
<organism evidence="2 3">
    <name type="scientific">Rhizobium multihospitium</name>
    <dbReference type="NCBI Taxonomy" id="410764"/>
    <lineage>
        <taxon>Bacteria</taxon>
        <taxon>Pseudomonadati</taxon>
        <taxon>Pseudomonadota</taxon>
        <taxon>Alphaproteobacteria</taxon>
        <taxon>Hyphomicrobiales</taxon>
        <taxon>Rhizobiaceae</taxon>
        <taxon>Rhizobium/Agrobacterium group</taxon>
        <taxon>Rhizobium</taxon>
    </lineage>
</organism>
<keyword evidence="3" id="KW-1185">Reference proteome</keyword>
<evidence type="ECO:0000313" key="2">
    <source>
        <dbReference type="EMBL" id="SCB25627.1"/>
    </source>
</evidence>
<feature type="domain" description="B3/B4 tRNA-binding" evidence="1">
    <location>
        <begin position="59"/>
        <end position="216"/>
    </location>
</feature>
<protein>
    <submittedName>
        <fullName evidence="2">B3/B4 domain-containing protein (DNA/RNA-binding domain of Phe-tRNA-synthetase)</fullName>
    </submittedName>
</protein>
<dbReference type="SUPFAM" id="SSF56037">
    <property type="entry name" value="PheT/TilS domain"/>
    <property type="match status" value="1"/>
</dbReference>
<dbReference type="RefSeq" id="WP_092711559.1">
    <property type="nucleotide sequence ID" value="NZ_FMAG01000003.1"/>
</dbReference>
<dbReference type="InterPro" id="IPR005146">
    <property type="entry name" value="B3/B4_tRNA-bd"/>
</dbReference>
<dbReference type="SMART" id="SM00873">
    <property type="entry name" value="B3_4"/>
    <property type="match status" value="1"/>
</dbReference>
<dbReference type="InterPro" id="IPR020825">
    <property type="entry name" value="Phe-tRNA_synthase-like_B3/B4"/>
</dbReference>
<dbReference type="STRING" id="410764.GA0061103_3533"/>
<gene>
    <name evidence="2" type="ORF">GA0061103_3533</name>
</gene>
<dbReference type="PANTHER" id="PTHR39209">
    <property type="match status" value="1"/>
</dbReference>
<dbReference type="AlphaFoldDB" id="A0A1C3VDE2"/>
<sequence length="243" mass="26855">MFFRHSNEMWSEFPELVPGVLLAEGITSAVDVGDRIGKYHAIAADRLMQGPEGEMAEIQAWRRSFSKMGLKPTQYRCASEALLRRFRQEGSLPRLHPLVDLCNAISIAFAIPIAVFDLAKISGDLEVRHAAGNESYLTFSGEMERPEAREVIFADGAGQAHARRWTNRQSGLSAVRNDTHSVLIVAEALHESAGSDVPKLIDAIEAELSAIWSIEARQGLLSPSSPRFDLSSAMNLQLQQKRD</sequence>
<dbReference type="Gene3D" id="3.50.40.10">
    <property type="entry name" value="Phenylalanyl-trna Synthetase, Chain B, domain 3"/>
    <property type="match status" value="1"/>
</dbReference>
<evidence type="ECO:0000259" key="1">
    <source>
        <dbReference type="SMART" id="SM00873"/>
    </source>
</evidence>
<evidence type="ECO:0000313" key="3">
    <source>
        <dbReference type="Proteomes" id="UP000199101"/>
    </source>
</evidence>
<dbReference type="Pfam" id="PF03483">
    <property type="entry name" value="B3_4"/>
    <property type="match status" value="1"/>
</dbReference>
<name>A0A1C3VDE2_9HYPH</name>
<accession>A0A1C3VDE2</accession>